<feature type="transmembrane region" description="Helical" evidence="6">
    <location>
        <begin position="470"/>
        <end position="489"/>
    </location>
</feature>
<dbReference type="Gene3D" id="1.10.3720.10">
    <property type="entry name" value="MetI-like"/>
    <property type="match status" value="2"/>
</dbReference>
<feature type="transmembrane region" description="Helical" evidence="6">
    <location>
        <begin position="403"/>
        <end position="423"/>
    </location>
</feature>
<evidence type="ECO:0000256" key="5">
    <source>
        <dbReference type="ARBA" id="ARBA00023136"/>
    </source>
</evidence>
<feature type="transmembrane region" description="Helical" evidence="6">
    <location>
        <begin position="55"/>
        <end position="76"/>
    </location>
</feature>
<sequence>MKAIKITDLVQWLLIGGIIIFFIIPVITLIIAGLFEGQPLEGAVRILWQSGWLVGFLNSVIHAGIAAALATITAWLLAYGMHFSRLFQPIRQFSDLLFRLPMLLPTITYGFVLLYCFGKQGLWTRILGFELFDLYGSSGVILGYFIYTLPTAYLLLYNGMDYLDQQYLVVSRLLGDSPITSVLQNVLRPMQKLIGISFCQTFFMAFTDFGIPTAVGGRKVFITTLLYEGFTGSIPDFQKGSLVALSMLIPSLFSVLLIRQLQKLQQSFKQRRKVPVVANLVRDSFLGLLFVLVGGSLLAMFSVMFIIPFVTAWPYEMIFTTENFREFFADDLLSNTLSNSLIVSLISAVLGMSIAYLAGIVTSFSRQNSIAAKGIDLFATLTNSFPGMVLGVMFLLAFSGTTLHNTLSILVIANIIHFFATPYQMAKESFQKMDHSWEKTSQIMGDRWIDLVWRIIIPNSRGTILEMMSYYFTNSMVTISGLIFLVSARTSVMTTKIKELQHFGHFVDIFILSLLILAINCVALFAIKLTKKYWGKKKEVTLNQKRFHFPQILFKREMQKFSSK</sequence>
<feature type="transmembrane region" description="Helical" evidence="6">
    <location>
        <begin position="96"/>
        <end position="115"/>
    </location>
</feature>
<dbReference type="CDD" id="cd06261">
    <property type="entry name" value="TM_PBP2"/>
    <property type="match status" value="1"/>
</dbReference>
<protein>
    <submittedName>
        <fullName evidence="8">ABC transporter permease subunit</fullName>
    </submittedName>
</protein>
<feature type="transmembrane region" description="Helical" evidence="6">
    <location>
        <begin position="193"/>
        <end position="211"/>
    </location>
</feature>
<keyword evidence="2 6" id="KW-0813">Transport</keyword>
<dbReference type="InterPro" id="IPR000515">
    <property type="entry name" value="MetI-like"/>
</dbReference>
<keyword evidence="9" id="KW-1185">Reference proteome</keyword>
<dbReference type="PROSITE" id="PS50928">
    <property type="entry name" value="ABC_TM1"/>
    <property type="match status" value="2"/>
</dbReference>
<comment type="subcellular location">
    <subcellularLocation>
        <location evidence="6">Cell membrane</location>
        <topology evidence="6">Multi-pass membrane protein</topology>
    </subcellularLocation>
    <subcellularLocation>
        <location evidence="1">Membrane</location>
        <topology evidence="1">Multi-pass membrane protein</topology>
    </subcellularLocation>
</comment>
<evidence type="ECO:0000256" key="6">
    <source>
        <dbReference type="RuleBase" id="RU363032"/>
    </source>
</evidence>
<feature type="transmembrane region" description="Helical" evidence="6">
    <location>
        <begin position="135"/>
        <end position="156"/>
    </location>
</feature>
<evidence type="ECO:0000256" key="2">
    <source>
        <dbReference type="ARBA" id="ARBA00022448"/>
    </source>
</evidence>
<feature type="transmembrane region" description="Helical" evidence="6">
    <location>
        <begin position="240"/>
        <end position="259"/>
    </location>
</feature>
<dbReference type="PANTHER" id="PTHR43496:SF1">
    <property type="entry name" value="POLYGALACTURONAN_RHAMNOGALACTURONAN TRANSPORT SYSTEM PERMEASE PROTEIN YTEP"/>
    <property type="match status" value="1"/>
</dbReference>
<reference evidence="8 9" key="1">
    <citation type="submission" date="2021-03" db="EMBL/GenBank/DDBJ databases">
        <title>Enterococcal diversity collection.</title>
        <authorList>
            <person name="Gilmore M.S."/>
            <person name="Schwartzman J."/>
            <person name="Van Tyne D."/>
            <person name="Martin M."/>
            <person name="Earl A.M."/>
            <person name="Manson A.L."/>
            <person name="Straub T."/>
            <person name="Salamzade R."/>
            <person name="Saavedra J."/>
            <person name="Lebreton F."/>
            <person name="Prichula J."/>
            <person name="Schaufler K."/>
            <person name="Gaca A."/>
            <person name="Sgardioli B."/>
            <person name="Wagenaar J."/>
            <person name="Strong T."/>
        </authorList>
    </citation>
    <scope>NUCLEOTIDE SEQUENCE [LARGE SCALE GENOMIC DNA]</scope>
    <source>
        <strain evidence="8 9">MJM12</strain>
    </source>
</reference>
<keyword evidence="4 6" id="KW-1133">Transmembrane helix</keyword>
<keyword evidence="3 6" id="KW-0812">Transmembrane</keyword>
<dbReference type="RefSeq" id="WP_206903954.1">
    <property type="nucleotide sequence ID" value="NZ_JAFLVT010000014.1"/>
</dbReference>
<accession>A0ABS3H8V9</accession>
<dbReference type="SUPFAM" id="SSF161098">
    <property type="entry name" value="MetI-like"/>
    <property type="match status" value="2"/>
</dbReference>
<feature type="transmembrane region" description="Helical" evidence="6">
    <location>
        <begin position="377"/>
        <end position="397"/>
    </location>
</feature>
<dbReference type="Pfam" id="PF00528">
    <property type="entry name" value="BPD_transp_1"/>
    <property type="match status" value="2"/>
</dbReference>
<comment type="similarity">
    <text evidence="6">Belongs to the binding-protein-dependent transport system permease family.</text>
</comment>
<evidence type="ECO:0000256" key="3">
    <source>
        <dbReference type="ARBA" id="ARBA00022692"/>
    </source>
</evidence>
<feature type="transmembrane region" description="Helical" evidence="6">
    <location>
        <begin position="509"/>
        <end position="527"/>
    </location>
</feature>
<evidence type="ECO:0000313" key="8">
    <source>
        <dbReference type="EMBL" id="MBO0449886.1"/>
    </source>
</evidence>
<proteinExistence type="inferred from homology"/>
<feature type="transmembrane region" description="Helical" evidence="6">
    <location>
        <begin position="12"/>
        <end position="35"/>
    </location>
</feature>
<feature type="domain" description="ABC transmembrane type-1" evidence="7">
    <location>
        <begin position="56"/>
        <end position="258"/>
    </location>
</feature>
<feature type="transmembrane region" description="Helical" evidence="6">
    <location>
        <begin position="341"/>
        <end position="365"/>
    </location>
</feature>
<dbReference type="InterPro" id="IPR035906">
    <property type="entry name" value="MetI-like_sf"/>
</dbReference>
<gene>
    <name evidence="8" type="ORF">JZO76_10085</name>
</gene>
<feature type="domain" description="ABC transmembrane type-1" evidence="7">
    <location>
        <begin position="337"/>
        <end position="528"/>
    </location>
</feature>
<comment type="caution">
    <text evidence="8">The sequence shown here is derived from an EMBL/GenBank/DDBJ whole genome shotgun (WGS) entry which is preliminary data.</text>
</comment>
<evidence type="ECO:0000313" key="9">
    <source>
        <dbReference type="Proteomes" id="UP000664256"/>
    </source>
</evidence>
<name>A0ABS3H8V9_9ENTE</name>
<organism evidence="8 9">
    <name type="scientific">Candidatus Enterococcus myersii</name>
    <dbReference type="NCBI Taxonomy" id="2815322"/>
    <lineage>
        <taxon>Bacteria</taxon>
        <taxon>Bacillati</taxon>
        <taxon>Bacillota</taxon>
        <taxon>Bacilli</taxon>
        <taxon>Lactobacillales</taxon>
        <taxon>Enterococcaceae</taxon>
        <taxon>Enterococcus</taxon>
    </lineage>
</organism>
<feature type="transmembrane region" description="Helical" evidence="6">
    <location>
        <begin position="280"/>
        <end position="307"/>
    </location>
</feature>
<keyword evidence="5 6" id="KW-0472">Membrane</keyword>
<evidence type="ECO:0000256" key="1">
    <source>
        <dbReference type="ARBA" id="ARBA00004141"/>
    </source>
</evidence>
<dbReference type="Proteomes" id="UP000664256">
    <property type="component" value="Unassembled WGS sequence"/>
</dbReference>
<dbReference type="PANTHER" id="PTHR43496">
    <property type="entry name" value="PROTEIN LPLB"/>
    <property type="match status" value="1"/>
</dbReference>
<evidence type="ECO:0000259" key="7">
    <source>
        <dbReference type="PROSITE" id="PS50928"/>
    </source>
</evidence>
<dbReference type="EMBL" id="JAFLVT010000014">
    <property type="protein sequence ID" value="MBO0449886.1"/>
    <property type="molecule type" value="Genomic_DNA"/>
</dbReference>
<evidence type="ECO:0000256" key="4">
    <source>
        <dbReference type="ARBA" id="ARBA00022989"/>
    </source>
</evidence>